<dbReference type="InterPro" id="IPR002938">
    <property type="entry name" value="FAD-bd"/>
</dbReference>
<dbReference type="InterPro" id="IPR050493">
    <property type="entry name" value="FAD-dep_Monooxygenase_BioMet"/>
</dbReference>
<dbReference type="GO" id="GO:0004497">
    <property type="term" value="F:monooxygenase activity"/>
    <property type="evidence" value="ECO:0007669"/>
    <property type="project" value="UniProtKB-KW"/>
</dbReference>
<dbReference type="InterPro" id="IPR036188">
    <property type="entry name" value="FAD/NAD-bd_sf"/>
</dbReference>
<gene>
    <name evidence="4" type="ORF">VO01_00295</name>
</gene>
<dbReference type="GO" id="GO:0071949">
    <property type="term" value="F:FAD binding"/>
    <property type="evidence" value="ECO:0007669"/>
    <property type="project" value="InterPro"/>
</dbReference>
<dbReference type="AlphaFoldDB" id="A0A0D5CDY4"/>
<keyword evidence="2 4" id="KW-0503">Monooxygenase</keyword>
<dbReference type="PANTHER" id="PTHR13789:SF309">
    <property type="entry name" value="PUTATIVE (AFU_ORTHOLOGUE AFUA_6G14510)-RELATED"/>
    <property type="match status" value="1"/>
</dbReference>
<dbReference type="Pfam" id="PF01494">
    <property type="entry name" value="FAD_binding_3"/>
    <property type="match status" value="1"/>
</dbReference>
<proteinExistence type="predicted"/>
<feature type="domain" description="FAD-binding" evidence="3">
    <location>
        <begin position="2"/>
        <end position="323"/>
    </location>
</feature>
<dbReference type="PANTHER" id="PTHR13789">
    <property type="entry name" value="MONOOXYGENASE"/>
    <property type="match status" value="1"/>
</dbReference>
<protein>
    <submittedName>
        <fullName evidence="4">Monooxygenase</fullName>
    </submittedName>
</protein>
<dbReference type="RefSeq" id="WP_045526045.1">
    <property type="nucleotide sequence ID" value="NZ_CP011043.1"/>
</dbReference>
<evidence type="ECO:0000313" key="4">
    <source>
        <dbReference type="EMBL" id="AJW77806.1"/>
    </source>
</evidence>
<evidence type="ECO:0000259" key="3">
    <source>
        <dbReference type="Pfam" id="PF01494"/>
    </source>
</evidence>
<dbReference type="EMBL" id="CP011043">
    <property type="protein sequence ID" value="AJW77806.1"/>
    <property type="molecule type" value="Genomic_DNA"/>
</dbReference>
<dbReference type="Gene3D" id="3.50.50.60">
    <property type="entry name" value="FAD/NAD(P)-binding domain"/>
    <property type="match status" value="1"/>
</dbReference>
<dbReference type="OrthoDB" id="9782160at2"/>
<dbReference type="PATRIC" id="fig|33014.5.peg.59"/>
<sequence length="395" mass="40843">MRVVIAGGGIAGLATAIAVRRAGHGATVLERRSTPEEPGSWLQVASNGMVALDAIGLGDAASALGEATPRVRISAADGRRTADLPLGPQPGEGLVTRSLRRAELHALLREEAARVGALTVHAARVTSVSQDERGATLVTEYGERHAGDLVIGADGVGSAVRAGLGADAAGPAERATGLVYVGGTARAGALPASASSPGTLQFRFGRDCFLAYAILEDGTTGWFANPRVPVSRRGSAPDAPLTSEDWARLLLRLGARDALPLEQLIPATPDLDSRLPRREAPPAWGSRRVVLVGDAAHAISPSSGQGASLALEDAAVLGRLLAVGTDPTDLAAQLARRRQERVAYVIEQGRWLDRIKLLGPVGAALRDRVIMPLADRQAARGGAGAGSELYDFVLG</sequence>
<evidence type="ECO:0000256" key="2">
    <source>
        <dbReference type="ARBA" id="ARBA00023033"/>
    </source>
</evidence>
<dbReference type="PRINTS" id="PR00420">
    <property type="entry name" value="RNGMNOXGNASE"/>
</dbReference>
<dbReference type="HOGENOM" id="CLU_009665_19_5_11"/>
<evidence type="ECO:0000313" key="5">
    <source>
        <dbReference type="Proteomes" id="UP000032604"/>
    </source>
</evidence>
<keyword evidence="1" id="KW-0560">Oxidoreductase</keyword>
<organism evidence="4 5">
    <name type="scientific">Clavibacter michiganensis subsp. insidiosus</name>
    <dbReference type="NCBI Taxonomy" id="33014"/>
    <lineage>
        <taxon>Bacteria</taxon>
        <taxon>Bacillati</taxon>
        <taxon>Actinomycetota</taxon>
        <taxon>Actinomycetes</taxon>
        <taxon>Micrococcales</taxon>
        <taxon>Microbacteriaceae</taxon>
        <taxon>Clavibacter</taxon>
    </lineage>
</organism>
<accession>A0A0D5CDY4</accession>
<dbReference type="Proteomes" id="UP000032604">
    <property type="component" value="Chromosome"/>
</dbReference>
<dbReference type="SUPFAM" id="SSF51905">
    <property type="entry name" value="FAD/NAD(P)-binding domain"/>
    <property type="match status" value="1"/>
</dbReference>
<dbReference type="KEGG" id="cmh:VO01_00295"/>
<evidence type="ECO:0000256" key="1">
    <source>
        <dbReference type="ARBA" id="ARBA00023002"/>
    </source>
</evidence>
<name>A0A0D5CDY4_9MICO</name>
<reference evidence="4 5" key="1">
    <citation type="journal article" date="2015" name="Genome Announc.">
        <title>Complete Genome Sequence of Clavibacter michiganensis subsp. insidiosus R1-1 Using PacBio Single-Molecule Real-Time Technology.</title>
        <authorList>
            <person name="Lu Y."/>
            <person name="Samac D.A."/>
            <person name="Glazebrook J."/>
            <person name="Ishimaru C.A."/>
        </authorList>
    </citation>
    <scope>NUCLEOTIDE SEQUENCE [LARGE SCALE GENOMIC DNA]</scope>
    <source>
        <strain evidence="4 5">R1-1</strain>
    </source>
</reference>